<evidence type="ECO:0000256" key="1">
    <source>
        <dbReference type="SAM" id="Phobius"/>
    </source>
</evidence>
<keyword evidence="1" id="KW-1133">Transmembrane helix</keyword>
<proteinExistence type="predicted"/>
<feature type="transmembrane region" description="Helical" evidence="1">
    <location>
        <begin position="21"/>
        <end position="42"/>
    </location>
</feature>
<keyword evidence="1" id="KW-0812">Transmembrane</keyword>
<accession>A0AAD9XQU7</accession>
<dbReference type="Proteomes" id="UP001280121">
    <property type="component" value="Unassembled WGS sequence"/>
</dbReference>
<dbReference type="EMBL" id="JANJYI010000001">
    <property type="protein sequence ID" value="KAK2663900.1"/>
    <property type="molecule type" value="Genomic_DNA"/>
</dbReference>
<dbReference type="AlphaFoldDB" id="A0AAD9XQU7"/>
<evidence type="ECO:0000313" key="2">
    <source>
        <dbReference type="EMBL" id="KAK2663900.1"/>
    </source>
</evidence>
<reference evidence="2" key="1">
    <citation type="journal article" date="2023" name="Plant J.">
        <title>Genome sequences and population genomics provide insights into the demographic history, inbreeding, and mutation load of two 'living fossil' tree species of Dipteronia.</title>
        <authorList>
            <person name="Feng Y."/>
            <person name="Comes H.P."/>
            <person name="Chen J."/>
            <person name="Zhu S."/>
            <person name="Lu R."/>
            <person name="Zhang X."/>
            <person name="Li P."/>
            <person name="Qiu J."/>
            <person name="Olsen K.M."/>
            <person name="Qiu Y."/>
        </authorList>
    </citation>
    <scope>NUCLEOTIDE SEQUENCE</scope>
    <source>
        <strain evidence="2">KIB01</strain>
    </source>
</reference>
<organism evidence="2 3">
    <name type="scientific">Dipteronia dyeriana</name>
    <dbReference type="NCBI Taxonomy" id="168575"/>
    <lineage>
        <taxon>Eukaryota</taxon>
        <taxon>Viridiplantae</taxon>
        <taxon>Streptophyta</taxon>
        <taxon>Embryophyta</taxon>
        <taxon>Tracheophyta</taxon>
        <taxon>Spermatophyta</taxon>
        <taxon>Magnoliopsida</taxon>
        <taxon>eudicotyledons</taxon>
        <taxon>Gunneridae</taxon>
        <taxon>Pentapetalae</taxon>
        <taxon>rosids</taxon>
        <taxon>malvids</taxon>
        <taxon>Sapindales</taxon>
        <taxon>Sapindaceae</taxon>
        <taxon>Hippocastanoideae</taxon>
        <taxon>Acereae</taxon>
        <taxon>Dipteronia</taxon>
    </lineage>
</organism>
<keyword evidence="1" id="KW-0472">Membrane</keyword>
<protein>
    <submittedName>
        <fullName evidence="2">Uncharacterized protein</fullName>
    </submittedName>
</protein>
<sequence>MKINHRCCLWRLSYGLLCTGGWRMEFLVCKFYSFCWFLTLSVCPNRLFQVRMSNSTRSLNPALLLSISCKFYGHIFIYTFCFFYGELTRIEKKQSSFILSLEDTTDA</sequence>
<name>A0AAD9XQU7_9ROSI</name>
<gene>
    <name evidence="2" type="ORF">Ddye_002474</name>
</gene>
<evidence type="ECO:0000313" key="3">
    <source>
        <dbReference type="Proteomes" id="UP001280121"/>
    </source>
</evidence>
<keyword evidence="3" id="KW-1185">Reference proteome</keyword>
<feature type="transmembrane region" description="Helical" evidence="1">
    <location>
        <begin position="62"/>
        <end position="85"/>
    </location>
</feature>
<comment type="caution">
    <text evidence="2">The sequence shown here is derived from an EMBL/GenBank/DDBJ whole genome shotgun (WGS) entry which is preliminary data.</text>
</comment>